<dbReference type="InterPro" id="IPR037066">
    <property type="entry name" value="Plug_dom_sf"/>
</dbReference>
<dbReference type="PANTHER" id="PTHR30069:SF29">
    <property type="entry name" value="HEMOGLOBIN AND HEMOGLOBIN-HAPTOGLOBIN-BINDING PROTEIN 1-RELATED"/>
    <property type="match status" value="1"/>
</dbReference>
<dbReference type="InterPro" id="IPR000531">
    <property type="entry name" value="Beta-barrel_TonB"/>
</dbReference>
<dbReference type="STRING" id="858640.A3K86_14360"/>
<dbReference type="InterPro" id="IPR036942">
    <property type="entry name" value="Beta-barrel_TonB_sf"/>
</dbReference>
<evidence type="ECO:0000256" key="2">
    <source>
        <dbReference type="ARBA" id="ARBA00008143"/>
    </source>
</evidence>
<keyword evidence="3 11" id="KW-0813">Transport</keyword>
<keyword evidence="16" id="KW-1185">Reference proteome</keyword>
<evidence type="ECO:0000256" key="6">
    <source>
        <dbReference type="ARBA" id="ARBA00022729"/>
    </source>
</evidence>
<evidence type="ECO:0000256" key="4">
    <source>
        <dbReference type="ARBA" id="ARBA00022452"/>
    </source>
</evidence>
<evidence type="ECO:0000313" key="16">
    <source>
        <dbReference type="Proteomes" id="UP000078503"/>
    </source>
</evidence>
<dbReference type="Gene3D" id="2.170.130.10">
    <property type="entry name" value="TonB-dependent receptor, plug domain"/>
    <property type="match status" value="1"/>
</dbReference>
<dbReference type="PROSITE" id="PS52016">
    <property type="entry name" value="TONB_DEPENDENT_REC_3"/>
    <property type="match status" value="1"/>
</dbReference>
<dbReference type="Pfam" id="PF07715">
    <property type="entry name" value="Plug"/>
    <property type="match status" value="1"/>
</dbReference>
<dbReference type="OrthoDB" id="9758929at2"/>
<keyword evidence="8 11" id="KW-0472">Membrane</keyword>
<dbReference type="PANTHER" id="PTHR30069">
    <property type="entry name" value="TONB-DEPENDENT OUTER MEMBRANE RECEPTOR"/>
    <property type="match status" value="1"/>
</dbReference>
<keyword evidence="6" id="KW-0732">Signal</keyword>
<evidence type="ECO:0000256" key="1">
    <source>
        <dbReference type="ARBA" id="ARBA00004571"/>
    </source>
</evidence>
<evidence type="ECO:0000256" key="7">
    <source>
        <dbReference type="ARBA" id="ARBA00023077"/>
    </source>
</evidence>
<proteinExistence type="inferred from homology"/>
<protein>
    <submittedName>
        <fullName evidence="15">TonB-dependent receptor</fullName>
    </submittedName>
</protein>
<dbReference type="InterPro" id="IPR039426">
    <property type="entry name" value="TonB-dep_rcpt-like"/>
</dbReference>
<dbReference type="InterPro" id="IPR012910">
    <property type="entry name" value="Plug_dom"/>
</dbReference>
<dbReference type="Pfam" id="PF00593">
    <property type="entry name" value="TonB_dep_Rec_b-barrel"/>
    <property type="match status" value="1"/>
</dbReference>
<evidence type="ECO:0000256" key="12">
    <source>
        <dbReference type="RuleBase" id="RU003357"/>
    </source>
</evidence>
<keyword evidence="5 11" id="KW-0812">Transmembrane</keyword>
<evidence type="ECO:0000313" key="15">
    <source>
        <dbReference type="EMBL" id="OAN13741.1"/>
    </source>
</evidence>
<keyword evidence="4 11" id="KW-1134">Transmembrane beta strand</keyword>
<comment type="similarity">
    <text evidence="2">Belongs to the TonB-dependent receptor family. Hemoglobin/haptoglobin binding protein subfamily.</text>
</comment>
<dbReference type="GO" id="GO:0009279">
    <property type="term" value="C:cell outer membrane"/>
    <property type="evidence" value="ECO:0007669"/>
    <property type="project" value="UniProtKB-SubCell"/>
</dbReference>
<dbReference type="EMBL" id="LVHF01000028">
    <property type="protein sequence ID" value="OAN13741.1"/>
    <property type="molecule type" value="Genomic_DNA"/>
</dbReference>
<sequence>MSLSLDELSNVEATVTSAAKKTQNVSDVPAAIYVISSEQIKRSGVRSIADALALAPGVEVNKISEYNWQVSLRGLNETLFNKLLVMVDGRSVFSPLMSGTFWHTIDMVMDDIDRIEILRGTAGTMWGGNATNGVINIISKDSRSTLGQHFEITAGNGDYRELSFRHGFSFGDNATARVFVKGVKADYYSDRDEPWRSYRAGYRSDHQFDDAELTFQFGGYHNVSNHYWEEYDYTQTPAVVYQTTLDDYSRGGYLSLDWSKFGPQTDYEMYVWADSNSKVEPSSKGAFSTINLDGLARHRFSDTHELTSGAGVRFIHRDVAGYDEFVLTQLQPWGRFSNNPENTDIIYNAFAQLESKLSDKVTATLGAKVEHFSINNSTELQPQARIMYQHSAKNQFWAGLGRAVVTPSSVESLTDNYGIGQVIAPVMPTQNDYQHYNALYFNIGNPNMKNESVVTLDIGHRFTPTKHINIDSTIFYSHYRNLRMLDGNWFCAYGRCADNTMLPNNLFVYRTQMSDELKANTYGFETAIRWQPTASYTLNTSYSFIQTHAYCESGSQNPECKSTAKGGYRLKYEHQPAHFVSIQSLWSINASWQFDIWLKHKSSVESDIVLIDGSKPLAAPEITTVDVRLAWQQKPSWPRVEFIVDAFGKQPYSELPKKARVAETVYIRSSWDF</sequence>
<dbReference type="SUPFAM" id="SSF56935">
    <property type="entry name" value="Porins"/>
    <property type="match status" value="1"/>
</dbReference>
<dbReference type="Proteomes" id="UP000078503">
    <property type="component" value="Unassembled WGS sequence"/>
</dbReference>
<accession>A0A178K8T6</accession>
<evidence type="ECO:0000256" key="10">
    <source>
        <dbReference type="ARBA" id="ARBA00023237"/>
    </source>
</evidence>
<evidence type="ECO:0000256" key="5">
    <source>
        <dbReference type="ARBA" id="ARBA00022692"/>
    </source>
</evidence>
<evidence type="ECO:0000259" key="14">
    <source>
        <dbReference type="Pfam" id="PF07715"/>
    </source>
</evidence>
<feature type="domain" description="TonB-dependent receptor-like beta-barrel" evidence="13">
    <location>
        <begin position="152"/>
        <end position="637"/>
    </location>
</feature>
<evidence type="ECO:0000259" key="13">
    <source>
        <dbReference type="Pfam" id="PF00593"/>
    </source>
</evidence>
<gene>
    <name evidence="15" type="ORF">A3K86_14360</name>
</gene>
<dbReference type="AlphaFoldDB" id="A0A178K8T6"/>
<evidence type="ECO:0000256" key="11">
    <source>
        <dbReference type="PROSITE-ProRule" id="PRU01360"/>
    </source>
</evidence>
<keyword evidence="10 11" id="KW-0998">Cell outer membrane</keyword>
<evidence type="ECO:0000256" key="3">
    <source>
        <dbReference type="ARBA" id="ARBA00022448"/>
    </source>
</evidence>
<dbReference type="GO" id="GO:0015344">
    <property type="term" value="F:siderophore uptake transmembrane transporter activity"/>
    <property type="evidence" value="ECO:0007669"/>
    <property type="project" value="TreeGrafter"/>
</dbReference>
<dbReference type="GO" id="GO:0044718">
    <property type="term" value="P:siderophore transmembrane transport"/>
    <property type="evidence" value="ECO:0007669"/>
    <property type="project" value="TreeGrafter"/>
</dbReference>
<evidence type="ECO:0000256" key="8">
    <source>
        <dbReference type="ARBA" id="ARBA00023136"/>
    </source>
</evidence>
<name>A0A178K8T6_9GAMM</name>
<feature type="domain" description="TonB-dependent receptor plug" evidence="14">
    <location>
        <begin position="25"/>
        <end position="134"/>
    </location>
</feature>
<evidence type="ECO:0000256" key="9">
    <source>
        <dbReference type="ARBA" id="ARBA00023170"/>
    </source>
</evidence>
<keyword evidence="9 15" id="KW-0675">Receptor</keyword>
<reference evidence="15 16" key="1">
    <citation type="submission" date="2016-03" db="EMBL/GenBank/DDBJ databases">
        <title>Photobacterium proteolyticum sp. nov. a protease producing bacterium isolated from ocean sediments of Laizhou Bay.</title>
        <authorList>
            <person name="Li Y."/>
        </authorList>
    </citation>
    <scope>NUCLEOTIDE SEQUENCE [LARGE SCALE GENOMIC DNA]</scope>
    <source>
        <strain evidence="15 16">R-40508</strain>
    </source>
</reference>
<comment type="subcellular location">
    <subcellularLocation>
        <location evidence="1 11">Cell outer membrane</location>
        <topology evidence="1 11">Multi-pass membrane protein</topology>
    </subcellularLocation>
</comment>
<keyword evidence="7 12" id="KW-0798">TonB box</keyword>
<dbReference type="Gene3D" id="2.40.170.20">
    <property type="entry name" value="TonB-dependent receptor, beta-barrel domain"/>
    <property type="match status" value="1"/>
</dbReference>
<organism evidence="15 16">
    <name type="scientific">Photobacterium jeanii</name>
    <dbReference type="NCBI Taxonomy" id="858640"/>
    <lineage>
        <taxon>Bacteria</taxon>
        <taxon>Pseudomonadati</taxon>
        <taxon>Pseudomonadota</taxon>
        <taxon>Gammaproteobacteria</taxon>
        <taxon>Vibrionales</taxon>
        <taxon>Vibrionaceae</taxon>
        <taxon>Photobacterium</taxon>
    </lineage>
</organism>
<comment type="caution">
    <text evidence="15">The sequence shown here is derived from an EMBL/GenBank/DDBJ whole genome shotgun (WGS) entry which is preliminary data.</text>
</comment>